<proteinExistence type="predicted"/>
<dbReference type="InterPro" id="IPR029045">
    <property type="entry name" value="ClpP/crotonase-like_dom_sf"/>
</dbReference>
<keyword evidence="3" id="KW-1185">Reference proteome</keyword>
<dbReference type="Pfam" id="PF00378">
    <property type="entry name" value="ECH_1"/>
    <property type="match status" value="1"/>
</dbReference>
<dbReference type="PANTHER" id="PTHR11941">
    <property type="entry name" value="ENOYL-COA HYDRATASE-RELATED"/>
    <property type="match status" value="1"/>
</dbReference>
<evidence type="ECO:0000313" key="3">
    <source>
        <dbReference type="Proteomes" id="UP001642484"/>
    </source>
</evidence>
<name>A0ABP0PB64_9DINO</name>
<evidence type="ECO:0000256" key="1">
    <source>
        <dbReference type="SAM" id="MobiDB-lite"/>
    </source>
</evidence>
<dbReference type="SUPFAM" id="SSF52096">
    <property type="entry name" value="ClpP/crotonase"/>
    <property type="match status" value="1"/>
</dbReference>
<sequence>MLRERHYRLAGKTLPRELLVTDSGHTSACDCKARLMSSRCGASAWRRCLGCQRSFSSVRDDMSLLSTQIVDNVAVVRFLSPEGQFSWGTRVWEHRINPSLIKQVNQALDEAENAGVQALLVTGEGKFFCNGMDLQYISAHVSQSTEIQTDAENLMRRILTLGMPTVAAVNGHMTAAGAMLGLSFDKRLMPADSKSLFFIPGIDIGLVYSPGMTELMKAKMPLPMWTDVLCMGKRYKSEDLLKHGVVEATPPPSDLFDAAMELAKSLKSKGKDQKTRETMRGIKGNLYKDAAAHLGSAVQDMGFATGTFSVSRSCPHGITLAMAFVKGSHWQYRCPFRKAWVDVSADEDRQLKEAYLALPRGGQPVAMCKIGSLKFSTDFRNLIRTNVASKRTMEVRLRDGDLPFPTPKGPEAPSEASLGANSPESIAPCELEAARTVPHSVRKAWGHGIESGITMSGEFEFTMEASEKELFGEMLSWNMLAAGISPQSLDNRCLKFTSSQGEVSMGSKKEIAKMLGNPRAYPIHISYKPHPAFKFVAPQYVPHMEVTRTMLKFTQTAVAELDGKLDNVKHKHQRRTFERYLLYLEDHYYQTGDDLSDALDMEAVVNKYPETAFSFLLINKTGPGLSKILRGEIDVLEYLFGG</sequence>
<protein>
    <submittedName>
        <fullName evidence="2">Uncharacterized protein</fullName>
    </submittedName>
</protein>
<evidence type="ECO:0000313" key="2">
    <source>
        <dbReference type="EMBL" id="CAK9073288.1"/>
    </source>
</evidence>
<reference evidence="2 3" key="1">
    <citation type="submission" date="2024-02" db="EMBL/GenBank/DDBJ databases">
        <authorList>
            <person name="Chen Y."/>
            <person name="Shah S."/>
            <person name="Dougan E. K."/>
            <person name="Thang M."/>
            <person name="Chan C."/>
        </authorList>
    </citation>
    <scope>NUCLEOTIDE SEQUENCE [LARGE SCALE GENOMIC DNA]</scope>
</reference>
<dbReference type="CDD" id="cd06558">
    <property type="entry name" value="crotonase-like"/>
    <property type="match status" value="1"/>
</dbReference>
<comment type="caution">
    <text evidence="2">The sequence shown here is derived from an EMBL/GenBank/DDBJ whole genome shotgun (WGS) entry which is preliminary data.</text>
</comment>
<organism evidence="2 3">
    <name type="scientific">Durusdinium trenchii</name>
    <dbReference type="NCBI Taxonomy" id="1381693"/>
    <lineage>
        <taxon>Eukaryota</taxon>
        <taxon>Sar</taxon>
        <taxon>Alveolata</taxon>
        <taxon>Dinophyceae</taxon>
        <taxon>Suessiales</taxon>
        <taxon>Symbiodiniaceae</taxon>
        <taxon>Durusdinium</taxon>
    </lineage>
</organism>
<dbReference type="PANTHER" id="PTHR11941:SF75">
    <property type="entry name" value="ENOYL-COA HYDRATASE_ISOMERASE FAMILY PROTEIN"/>
    <property type="match status" value="1"/>
</dbReference>
<dbReference type="Gene3D" id="3.90.226.10">
    <property type="entry name" value="2-enoyl-CoA Hydratase, Chain A, domain 1"/>
    <property type="match status" value="1"/>
</dbReference>
<accession>A0ABP0PB64</accession>
<dbReference type="Proteomes" id="UP001642484">
    <property type="component" value="Unassembled WGS sequence"/>
</dbReference>
<gene>
    <name evidence="2" type="ORF">CCMP2556_LOCUS36075</name>
</gene>
<dbReference type="EMBL" id="CAXAMN010022862">
    <property type="protein sequence ID" value="CAK9073288.1"/>
    <property type="molecule type" value="Genomic_DNA"/>
</dbReference>
<feature type="region of interest" description="Disordered" evidence="1">
    <location>
        <begin position="399"/>
        <end position="422"/>
    </location>
</feature>
<dbReference type="InterPro" id="IPR001753">
    <property type="entry name" value="Enoyl-CoA_hydra/iso"/>
</dbReference>